<evidence type="ECO:0000313" key="2">
    <source>
        <dbReference type="EMBL" id="JAP96569.1"/>
    </source>
</evidence>
<proteinExistence type="predicted"/>
<organism evidence="2">
    <name type="scientific">Trepomonas sp. PC1</name>
    <dbReference type="NCBI Taxonomy" id="1076344"/>
    <lineage>
        <taxon>Eukaryota</taxon>
        <taxon>Metamonada</taxon>
        <taxon>Diplomonadida</taxon>
        <taxon>Hexamitidae</taxon>
        <taxon>Hexamitinae</taxon>
        <taxon>Trepomonas</taxon>
    </lineage>
</organism>
<dbReference type="AlphaFoldDB" id="A0A146KNE4"/>
<dbReference type="EMBL" id="GDID01000037">
    <property type="protein sequence ID" value="JAP96569.1"/>
    <property type="molecule type" value="Transcribed_RNA"/>
</dbReference>
<feature type="coiled-coil region" evidence="1">
    <location>
        <begin position="362"/>
        <end position="422"/>
    </location>
</feature>
<sequence length="576" mass="68857">DYTKPKPVDFSTIASLVGRSDQGFQSFENVDNTAITFNENLRFQTQTSLVQNGDLTSFTATIQPMHVIQKQFEKYYKYFTQYMGTQQYKSFNHFIRAHAPQHQKEEIQIPDFAQLHASSVKQYLSHSMQNQFITDQKYDQSITNLYHQCKYGADDFLNDEILAFQAKLEQEMSAKFNYTLYLRHLEDTEEQLSTLFEKKRAEFEIIITVDKLFQHKLRKRFRDYDQKQQKAEQIIQKRMKSDAKKAAKVGDLKKKQYEKFFDRELKMVEEYLKQLDQSQKNLQNFNPEKIIQKFLAEVVEEFCPVLVDYENKFFQIVNFQQQKMAEQLERFYRQCKSHNQILELKTNEVDEILLLQGTLQMKAEALARKLQCQKEIQQQEEAKHFQQLEVFNQQVSQLKKIMTKIQLEANEKKSQFDQLNKQLEVILKYCSHDLTKQEQKLAEQKRFFVEETQKQEEQLNQINTKIQQLELQKKELQQSQEDNQKKVTKYELKLQQVEEELKEKMQQKIKEVNEKYAEFIEEVNQVKGILTNIRSQIRDADVLTNRIKKTEADLEVLRAEKFENELKEQIQDSTPK</sequence>
<accession>A0A146KNE4</accession>
<name>A0A146KNE4_9EUKA</name>
<keyword evidence="1" id="KW-0175">Coiled coil</keyword>
<reference evidence="2" key="1">
    <citation type="submission" date="2015-07" db="EMBL/GenBank/DDBJ databases">
        <title>Adaptation to a free-living lifestyle via gene acquisitions in the diplomonad Trepomonas sp. PC1.</title>
        <authorList>
            <person name="Xu F."/>
            <person name="Jerlstrom-Hultqvist J."/>
            <person name="Kolisko M."/>
            <person name="Simpson A.G.B."/>
            <person name="Roger A.J."/>
            <person name="Svard S.G."/>
            <person name="Andersson J.O."/>
        </authorList>
    </citation>
    <scope>NUCLEOTIDE SEQUENCE</scope>
    <source>
        <strain evidence="2">PC1</strain>
    </source>
</reference>
<protein>
    <submittedName>
        <fullName evidence="2">Uncharacterized protein</fullName>
    </submittedName>
</protein>
<feature type="non-terminal residue" evidence="2">
    <location>
        <position position="1"/>
    </location>
</feature>
<feature type="coiled-coil region" evidence="1">
    <location>
        <begin position="449"/>
        <end position="560"/>
    </location>
</feature>
<gene>
    <name evidence="2" type="ORF">TPC1_10046</name>
</gene>
<evidence type="ECO:0000256" key="1">
    <source>
        <dbReference type="SAM" id="Coils"/>
    </source>
</evidence>